<evidence type="ECO:0000256" key="2">
    <source>
        <dbReference type="SAM" id="Coils"/>
    </source>
</evidence>
<comment type="caution">
    <text evidence="6">The sequence shown here is derived from an EMBL/GenBank/DDBJ whole genome shotgun (WGS) entry which is preliminary data.</text>
</comment>
<feature type="domain" description="Remorin C-terminal" evidence="4">
    <location>
        <begin position="83"/>
        <end position="188"/>
    </location>
</feature>
<proteinExistence type="inferred from homology"/>
<feature type="region of interest" description="Disordered" evidence="3">
    <location>
        <begin position="1"/>
        <end position="50"/>
    </location>
</feature>
<dbReference type="PANTHER" id="PTHR31775">
    <property type="entry name" value="OS02G0117200 PROTEIN"/>
    <property type="match status" value="1"/>
</dbReference>
<dbReference type="AlphaFoldDB" id="A0A843UKZ5"/>
<keyword evidence="7" id="KW-1185">Reference proteome</keyword>
<sequence length="195" mass="21233">MAEAQAETGKVPAAPSEEAAPPPAPAEAVKDVAEEKAVIPSEEKPDDSKALAVVEKVADPPATEKTGGSLDRDAVLTRVETEKKLSLIKAWEENEKSKAENKAQKKLSNITSWENTKKADLEAQLKKIEESLENKKAVYAEKMKNRVATVHKVAEEKRAMVEAQKGEELLKAEEMAAKYRIKGLVPKKVLGCFGS</sequence>
<protein>
    <recommendedName>
        <fullName evidence="8">Remorin</fullName>
    </recommendedName>
</protein>
<gene>
    <name evidence="6" type="ORF">Taro_016677</name>
</gene>
<evidence type="ECO:0000259" key="5">
    <source>
        <dbReference type="Pfam" id="PF03766"/>
    </source>
</evidence>
<comment type="similarity">
    <text evidence="1">Belongs to the remorin family.</text>
</comment>
<evidence type="ECO:0000259" key="4">
    <source>
        <dbReference type="Pfam" id="PF03763"/>
    </source>
</evidence>
<dbReference type="InterPro" id="IPR005516">
    <property type="entry name" value="Remorin_C"/>
</dbReference>
<accession>A0A843UKZ5</accession>
<dbReference type="InterPro" id="IPR005518">
    <property type="entry name" value="Remorin_N"/>
</dbReference>
<feature type="coiled-coil region" evidence="2">
    <location>
        <begin position="118"/>
        <end position="145"/>
    </location>
</feature>
<dbReference type="Pfam" id="PF03766">
    <property type="entry name" value="Remorin_N"/>
    <property type="match status" value="1"/>
</dbReference>
<name>A0A843UKZ5_COLES</name>
<reference evidence="6" key="1">
    <citation type="submission" date="2017-07" db="EMBL/GenBank/DDBJ databases">
        <title>Taro Niue Genome Assembly and Annotation.</title>
        <authorList>
            <person name="Atibalentja N."/>
            <person name="Keating K."/>
            <person name="Fields C.J."/>
        </authorList>
    </citation>
    <scope>NUCLEOTIDE SEQUENCE</scope>
    <source>
        <strain evidence="6">Niue_2</strain>
        <tissue evidence="6">Leaf</tissue>
    </source>
</reference>
<feature type="compositionally biased region" description="Basic and acidic residues" evidence="3">
    <location>
        <begin position="28"/>
        <end position="49"/>
    </location>
</feature>
<feature type="domain" description="Remorin N-terminal" evidence="5">
    <location>
        <begin position="30"/>
        <end position="79"/>
    </location>
</feature>
<dbReference type="PANTHER" id="PTHR31775:SF5">
    <property type="entry name" value="REMORIN 1.4"/>
    <property type="match status" value="1"/>
</dbReference>
<evidence type="ECO:0000313" key="6">
    <source>
        <dbReference type="EMBL" id="MQL84165.1"/>
    </source>
</evidence>
<evidence type="ECO:0000313" key="7">
    <source>
        <dbReference type="Proteomes" id="UP000652761"/>
    </source>
</evidence>
<dbReference type="Proteomes" id="UP000652761">
    <property type="component" value="Unassembled WGS sequence"/>
</dbReference>
<feature type="compositionally biased region" description="Low complexity" evidence="3">
    <location>
        <begin position="10"/>
        <end position="19"/>
    </location>
</feature>
<organism evidence="6 7">
    <name type="scientific">Colocasia esculenta</name>
    <name type="common">Wild taro</name>
    <name type="synonym">Arum esculentum</name>
    <dbReference type="NCBI Taxonomy" id="4460"/>
    <lineage>
        <taxon>Eukaryota</taxon>
        <taxon>Viridiplantae</taxon>
        <taxon>Streptophyta</taxon>
        <taxon>Embryophyta</taxon>
        <taxon>Tracheophyta</taxon>
        <taxon>Spermatophyta</taxon>
        <taxon>Magnoliopsida</taxon>
        <taxon>Liliopsida</taxon>
        <taxon>Araceae</taxon>
        <taxon>Aroideae</taxon>
        <taxon>Colocasieae</taxon>
        <taxon>Colocasia</taxon>
    </lineage>
</organism>
<evidence type="ECO:0008006" key="8">
    <source>
        <dbReference type="Google" id="ProtNLM"/>
    </source>
</evidence>
<evidence type="ECO:0000256" key="1">
    <source>
        <dbReference type="ARBA" id="ARBA00005711"/>
    </source>
</evidence>
<dbReference type="SMR" id="A0A843UKZ5"/>
<dbReference type="OrthoDB" id="684343at2759"/>
<evidence type="ECO:0000256" key="3">
    <source>
        <dbReference type="SAM" id="MobiDB-lite"/>
    </source>
</evidence>
<dbReference type="Pfam" id="PF03763">
    <property type="entry name" value="Remorin_C"/>
    <property type="match status" value="1"/>
</dbReference>
<dbReference type="EMBL" id="NMUH01000744">
    <property type="protein sequence ID" value="MQL84165.1"/>
    <property type="molecule type" value="Genomic_DNA"/>
</dbReference>
<keyword evidence="2" id="KW-0175">Coiled coil</keyword>